<feature type="region of interest" description="Disordered" evidence="1">
    <location>
        <begin position="76"/>
        <end position="102"/>
    </location>
</feature>
<reference evidence="2 3" key="1">
    <citation type="submission" date="2019-01" db="EMBL/GenBank/DDBJ databases">
        <title>Genome sequencing of strain FW100M-2.</title>
        <authorList>
            <person name="Heo J."/>
            <person name="Kim S.-J."/>
            <person name="Kim J.-S."/>
            <person name="Hong S.-B."/>
            <person name="Kwon S.-W."/>
        </authorList>
    </citation>
    <scope>NUCLEOTIDE SEQUENCE [LARGE SCALE GENOMIC DNA]</scope>
    <source>
        <strain evidence="2 3">FW100M-2</strain>
    </source>
</reference>
<sequence length="329" mass="35035">MMRFVRLITVYAIAFSISLLAGWAIRAAWQPGAPDAAGYPPEASGIAAEAYEPERDMGMSGQMGSGEPIAVMAGRRADGHSSEAGAGTGAHRHEEGGDTGSINADWSINGGKQPKAGQPAVIRIAVTSGGQPVEHFASSHEAKQHLIIVSRDLSYFAHVHPVDFGGGRFEVKTVFPAGGDYRLIADFEPEGAGPVHRMTWIQAAGRKAPEVPLQPDDRLARLADGVRVQLTAESPLQAGNEVTLAYKLADEKTGAPVTDLQPYLGAIGHVVILSSDARLYLHVHPLESQGSGPEAKFQTVFPQAGIYKIWAQFKREGSVITVPFTVRVT</sequence>
<dbReference type="KEGG" id="pprt:ET464_18685"/>
<dbReference type="Proteomes" id="UP000293568">
    <property type="component" value="Chromosome"/>
</dbReference>
<organism evidence="2 3">
    <name type="scientific">Paenibacillus protaetiae</name>
    <dbReference type="NCBI Taxonomy" id="2509456"/>
    <lineage>
        <taxon>Bacteria</taxon>
        <taxon>Bacillati</taxon>
        <taxon>Bacillota</taxon>
        <taxon>Bacilli</taxon>
        <taxon>Bacillales</taxon>
        <taxon>Paenibacillaceae</taxon>
        <taxon>Paenibacillus</taxon>
    </lineage>
</organism>
<evidence type="ECO:0000256" key="1">
    <source>
        <dbReference type="SAM" id="MobiDB-lite"/>
    </source>
</evidence>
<proteinExistence type="predicted"/>
<evidence type="ECO:0008006" key="4">
    <source>
        <dbReference type="Google" id="ProtNLM"/>
    </source>
</evidence>
<evidence type="ECO:0000313" key="2">
    <source>
        <dbReference type="EMBL" id="QAY68092.1"/>
    </source>
</evidence>
<dbReference type="EMBL" id="CP035492">
    <property type="protein sequence ID" value="QAY68092.1"/>
    <property type="molecule type" value="Genomic_DNA"/>
</dbReference>
<protein>
    <recommendedName>
        <fullName evidence="4">Secreted protein</fullName>
    </recommendedName>
</protein>
<evidence type="ECO:0000313" key="3">
    <source>
        <dbReference type="Proteomes" id="UP000293568"/>
    </source>
</evidence>
<gene>
    <name evidence="2" type="ORF">ET464_18685</name>
</gene>
<keyword evidence="3" id="KW-1185">Reference proteome</keyword>
<dbReference type="OrthoDB" id="128043at2"/>
<dbReference type="AlphaFoldDB" id="A0A4P6EYC4"/>
<name>A0A4P6EYC4_9BACL</name>
<accession>A0A4P6EYC4</accession>